<dbReference type="InterPro" id="IPR036388">
    <property type="entry name" value="WH-like_DNA-bd_sf"/>
</dbReference>
<accession>A0ABT8EGJ1</accession>
<reference evidence="6" key="1">
    <citation type="submission" date="2021-11" db="EMBL/GenBank/DDBJ databases">
        <title>Draft genome sequence of Alcaligenes endophyticus type strain CCUG 75668T.</title>
        <authorList>
            <person name="Salva-Serra F."/>
            <person name="Duran R.E."/>
            <person name="Seeger M."/>
            <person name="Moore E.R.B."/>
            <person name="Jaen-Luchoro D."/>
        </authorList>
    </citation>
    <scope>NUCLEOTIDE SEQUENCE</scope>
    <source>
        <strain evidence="6">CCUG 75668</strain>
    </source>
</reference>
<dbReference type="InterPro" id="IPR005119">
    <property type="entry name" value="LysR_subst-bd"/>
</dbReference>
<evidence type="ECO:0000256" key="4">
    <source>
        <dbReference type="ARBA" id="ARBA00023163"/>
    </source>
</evidence>
<proteinExistence type="inferred from homology"/>
<keyword evidence="2" id="KW-0805">Transcription regulation</keyword>
<gene>
    <name evidence="6" type="ORF">LMS43_03780</name>
</gene>
<dbReference type="InterPro" id="IPR036390">
    <property type="entry name" value="WH_DNA-bd_sf"/>
</dbReference>
<evidence type="ECO:0000313" key="6">
    <source>
        <dbReference type="EMBL" id="MDN4120406.1"/>
    </source>
</evidence>
<dbReference type="RefSeq" id="WP_266122278.1">
    <property type="nucleotide sequence ID" value="NZ_JAJHNU010000001.1"/>
</dbReference>
<dbReference type="InterPro" id="IPR000847">
    <property type="entry name" value="LysR_HTH_N"/>
</dbReference>
<comment type="caution">
    <text evidence="6">The sequence shown here is derived from an EMBL/GenBank/DDBJ whole genome shotgun (WGS) entry which is preliminary data.</text>
</comment>
<dbReference type="Gene3D" id="1.10.10.10">
    <property type="entry name" value="Winged helix-like DNA-binding domain superfamily/Winged helix DNA-binding domain"/>
    <property type="match status" value="1"/>
</dbReference>
<evidence type="ECO:0000259" key="5">
    <source>
        <dbReference type="PROSITE" id="PS50931"/>
    </source>
</evidence>
<dbReference type="Pfam" id="PF03466">
    <property type="entry name" value="LysR_substrate"/>
    <property type="match status" value="1"/>
</dbReference>
<dbReference type="Gene3D" id="3.40.190.290">
    <property type="match status" value="1"/>
</dbReference>
<dbReference type="PANTHER" id="PTHR30126">
    <property type="entry name" value="HTH-TYPE TRANSCRIPTIONAL REGULATOR"/>
    <property type="match status" value="1"/>
</dbReference>
<keyword evidence="3" id="KW-0238">DNA-binding</keyword>
<name>A0ABT8EGJ1_9BURK</name>
<organism evidence="6 7">
    <name type="scientific">Alcaligenes endophyticus</name>
    <dbReference type="NCBI Taxonomy" id="1929088"/>
    <lineage>
        <taxon>Bacteria</taxon>
        <taxon>Pseudomonadati</taxon>
        <taxon>Pseudomonadota</taxon>
        <taxon>Betaproteobacteria</taxon>
        <taxon>Burkholderiales</taxon>
        <taxon>Alcaligenaceae</taxon>
        <taxon>Alcaligenes</taxon>
    </lineage>
</organism>
<dbReference type="PRINTS" id="PR00039">
    <property type="entry name" value="HTHLYSR"/>
</dbReference>
<sequence>MATIAMISLPFKAFLLVAQHGSITYAAQRLALSQPTITNYIRQIEQEYKIELFYRQGKGLVISPEGRALLPRIVHLQQEATQIEFMLRDYTRLLDGELRIGATGPYYIMGHIQAFKQRYPSVQMHYWQGNSERILNAIRHYELEIGTSSVMVDDDALERTVLARDELYFVCHVNHPLAKAARLRLAQIQPHAFLIREPGSMTRQAVVEAFSQAGLALPALTEMSSREAIHWALVQGMGCTLLPSQEIPPLPNLCQIALADHAEPMYEYLYYLKERKDTAVLHAFVQSLPNKGV</sequence>
<dbReference type="Pfam" id="PF00126">
    <property type="entry name" value="HTH_1"/>
    <property type="match status" value="1"/>
</dbReference>
<protein>
    <submittedName>
        <fullName evidence="6">LysR family transcriptional regulator</fullName>
    </submittedName>
</protein>
<keyword evidence="7" id="KW-1185">Reference proteome</keyword>
<evidence type="ECO:0000256" key="1">
    <source>
        <dbReference type="ARBA" id="ARBA00009437"/>
    </source>
</evidence>
<feature type="domain" description="HTH lysR-type" evidence="5">
    <location>
        <begin position="11"/>
        <end position="63"/>
    </location>
</feature>
<dbReference type="PROSITE" id="PS50931">
    <property type="entry name" value="HTH_LYSR"/>
    <property type="match status" value="1"/>
</dbReference>
<dbReference type="CDD" id="cd05466">
    <property type="entry name" value="PBP2_LTTR_substrate"/>
    <property type="match status" value="1"/>
</dbReference>
<comment type="similarity">
    <text evidence="1">Belongs to the LysR transcriptional regulatory family.</text>
</comment>
<dbReference type="EMBL" id="JAJHNU010000001">
    <property type="protein sequence ID" value="MDN4120406.1"/>
    <property type="molecule type" value="Genomic_DNA"/>
</dbReference>
<evidence type="ECO:0000313" key="7">
    <source>
        <dbReference type="Proteomes" id="UP001168613"/>
    </source>
</evidence>
<evidence type="ECO:0000256" key="3">
    <source>
        <dbReference type="ARBA" id="ARBA00023125"/>
    </source>
</evidence>
<dbReference type="SUPFAM" id="SSF46785">
    <property type="entry name" value="Winged helix' DNA-binding domain"/>
    <property type="match status" value="1"/>
</dbReference>
<dbReference type="SUPFAM" id="SSF53850">
    <property type="entry name" value="Periplasmic binding protein-like II"/>
    <property type="match status" value="1"/>
</dbReference>
<dbReference type="PANTHER" id="PTHR30126:SF5">
    <property type="entry name" value="HTH-TYPE TRANSCRIPTIONAL ACTIVATOR CMPR"/>
    <property type="match status" value="1"/>
</dbReference>
<dbReference type="Proteomes" id="UP001168613">
    <property type="component" value="Unassembled WGS sequence"/>
</dbReference>
<keyword evidence="4" id="KW-0804">Transcription</keyword>
<evidence type="ECO:0000256" key="2">
    <source>
        <dbReference type="ARBA" id="ARBA00023015"/>
    </source>
</evidence>